<sequence>MPSRISMASLRSLQMRISSRTFCCSQCLAHRSVARANLRDRISALRDIRTGRFASTATATRIEADGVGRSPYIAPTTAINKPADVAPSNKELYGALDQLKIDAANYVDSSRLALALRSLERNDAVIRIAILSMNGDVHQVKRLVRLLLADPLGNEEAWEQELLSMEPGESVLLRYGDEVDAVRSSSQIRTLPIPSSTLQKHRLEILVSNLHSKISVSEATPDEIAIKSILVPALDSQATSSGQVSRLTYPIHKALLVGEGVKSLVDYGRFISGVNLQVLQPEMVQIAAEAPALSSVDSSQHKLGDPLLLDVQSGEHALASIRQSIRNAIAWEHGWFKAGIPPLSSWLVAGTVSANDELKPAVKKLVESVLEHAETSILSAENAAQLAVHAATVPASIRRDILAATASWSEDAHNELRNQLDLAFSSKNWARLKWYKLFWRSDDVTMLLSEIMEQRWLPEAEKGAIYLAGRIEGSGLMDSNVKMKLSNQPTSLPEAAPEPASSDITQPIGRHKYPMQIARTREALVSKTIPALQALSQKLVLETGSATAITTTLTAMAYIGFANATLFEAGAIFAFGVVISLKRLQNKWETARDFWQGEVREEGRIALKKTEDAIKEIVEIGGVGAIDEKGAEDRRKAKAAVNAAREALRRMK</sequence>
<organism evidence="4 5">
    <name type="scientific">Verruconis gallopava</name>
    <dbReference type="NCBI Taxonomy" id="253628"/>
    <lineage>
        <taxon>Eukaryota</taxon>
        <taxon>Fungi</taxon>
        <taxon>Dikarya</taxon>
        <taxon>Ascomycota</taxon>
        <taxon>Pezizomycotina</taxon>
        <taxon>Dothideomycetes</taxon>
        <taxon>Pleosporomycetidae</taxon>
        <taxon>Venturiales</taxon>
        <taxon>Sympoventuriaceae</taxon>
        <taxon>Verruconis</taxon>
    </lineage>
</organism>
<dbReference type="OrthoDB" id="5593063at2759"/>
<reference evidence="4 5" key="1">
    <citation type="submission" date="2015-01" db="EMBL/GenBank/DDBJ databases">
        <title>The Genome Sequence of Ochroconis gallopava CBS43764.</title>
        <authorList>
            <consortium name="The Broad Institute Genomics Platform"/>
            <person name="Cuomo C."/>
            <person name="de Hoog S."/>
            <person name="Gorbushina A."/>
            <person name="Stielow B."/>
            <person name="Teixiera M."/>
            <person name="Abouelleil A."/>
            <person name="Chapman S.B."/>
            <person name="Priest M."/>
            <person name="Young S.K."/>
            <person name="Wortman J."/>
            <person name="Nusbaum C."/>
            <person name="Birren B."/>
        </authorList>
    </citation>
    <scope>NUCLEOTIDE SEQUENCE [LARGE SCALE GENOMIC DNA]</scope>
    <source>
        <strain evidence="4 5">CBS 43764</strain>
    </source>
</reference>
<dbReference type="GeneID" id="27310130"/>
<keyword evidence="2" id="KW-0812">Transmembrane</keyword>
<dbReference type="InParanoid" id="A0A0D1Z2Y0"/>
<dbReference type="PANTHER" id="PTHR38644">
    <property type="entry name" value="EXPRESSED PROTEIN"/>
    <property type="match status" value="1"/>
</dbReference>
<feature type="region of interest" description="Disordered" evidence="1">
    <location>
        <begin position="487"/>
        <end position="506"/>
    </location>
</feature>
<proteinExistence type="predicted"/>
<protein>
    <recommendedName>
        <fullName evidence="3">Mmc1 C-terminal domain-containing protein</fullName>
    </recommendedName>
</protein>
<feature type="domain" description="Mmc1 C-terminal" evidence="3">
    <location>
        <begin position="403"/>
        <end position="604"/>
    </location>
</feature>
<name>A0A0D1Z2Y0_9PEZI</name>
<evidence type="ECO:0000259" key="3">
    <source>
        <dbReference type="Pfam" id="PF23868"/>
    </source>
</evidence>
<dbReference type="VEuPathDB" id="FungiDB:PV09_02157"/>
<keyword evidence="2" id="KW-0472">Membrane</keyword>
<keyword evidence="2" id="KW-1133">Transmembrane helix</keyword>
<dbReference type="RefSeq" id="XP_016217176.1">
    <property type="nucleotide sequence ID" value="XM_016355160.1"/>
</dbReference>
<dbReference type="Pfam" id="PF23868">
    <property type="entry name" value="Mmc1_C"/>
    <property type="match status" value="1"/>
</dbReference>
<dbReference type="EMBL" id="KN847533">
    <property type="protein sequence ID" value="KIW07307.1"/>
    <property type="molecule type" value="Genomic_DNA"/>
</dbReference>
<dbReference type="STRING" id="253628.A0A0D1Z2Y0"/>
<dbReference type="PANTHER" id="PTHR38644:SF1">
    <property type="entry name" value="EXPRESSED PROTEIN"/>
    <property type="match status" value="1"/>
</dbReference>
<evidence type="ECO:0000256" key="1">
    <source>
        <dbReference type="SAM" id="MobiDB-lite"/>
    </source>
</evidence>
<evidence type="ECO:0000313" key="4">
    <source>
        <dbReference type="EMBL" id="KIW07307.1"/>
    </source>
</evidence>
<feature type="transmembrane region" description="Helical" evidence="2">
    <location>
        <begin position="555"/>
        <end position="579"/>
    </location>
</feature>
<gene>
    <name evidence="4" type="ORF">PV09_02157</name>
</gene>
<dbReference type="HOGENOM" id="CLU_023613_1_0_1"/>
<accession>A0A0D1Z2Y0</accession>
<dbReference type="Proteomes" id="UP000053259">
    <property type="component" value="Unassembled WGS sequence"/>
</dbReference>
<dbReference type="Pfam" id="PF23867">
    <property type="entry name" value="Mmc1_N"/>
    <property type="match status" value="1"/>
</dbReference>
<evidence type="ECO:0000256" key="2">
    <source>
        <dbReference type="SAM" id="Phobius"/>
    </source>
</evidence>
<dbReference type="InterPro" id="IPR056196">
    <property type="entry name" value="Mmc1_C"/>
</dbReference>
<keyword evidence="5" id="KW-1185">Reference proteome</keyword>
<evidence type="ECO:0000313" key="5">
    <source>
        <dbReference type="Proteomes" id="UP000053259"/>
    </source>
</evidence>
<dbReference type="AlphaFoldDB" id="A0A0D1Z2Y0"/>